<protein>
    <submittedName>
        <fullName evidence="1">Uncharacterized protein</fullName>
    </submittedName>
</protein>
<organism evidence="1 2">
    <name type="scientific">Ceratopteris richardii</name>
    <name type="common">Triangle waterfern</name>
    <dbReference type="NCBI Taxonomy" id="49495"/>
    <lineage>
        <taxon>Eukaryota</taxon>
        <taxon>Viridiplantae</taxon>
        <taxon>Streptophyta</taxon>
        <taxon>Embryophyta</taxon>
        <taxon>Tracheophyta</taxon>
        <taxon>Polypodiopsida</taxon>
        <taxon>Polypodiidae</taxon>
        <taxon>Polypodiales</taxon>
        <taxon>Pteridineae</taxon>
        <taxon>Pteridaceae</taxon>
        <taxon>Parkerioideae</taxon>
        <taxon>Ceratopteris</taxon>
    </lineage>
</organism>
<sequence length="143" mass="16342">MVLKTEGYLKKKQGSIEDGQICRDLLWTWNPKEEGASMVNSFRQIFRRESFSGGASKRGTRTGLLRGTCSMSEASNRRRIDYHRHRADGIHALLCESLDGAVDLTLYRREEAIFGEKRIDIIKTQRKLTSLRLRAMGTAYLST</sequence>
<proteinExistence type="predicted"/>
<gene>
    <name evidence="1" type="ORF">KP509_10G017300</name>
</gene>
<name>A0A8T2TX02_CERRI</name>
<reference evidence="1" key="1">
    <citation type="submission" date="2021-08" db="EMBL/GenBank/DDBJ databases">
        <title>WGS assembly of Ceratopteris richardii.</title>
        <authorList>
            <person name="Marchant D.B."/>
            <person name="Chen G."/>
            <person name="Jenkins J."/>
            <person name="Shu S."/>
            <person name="Leebens-Mack J."/>
            <person name="Grimwood J."/>
            <person name="Schmutz J."/>
            <person name="Soltis P."/>
            <person name="Soltis D."/>
            <person name="Chen Z.-H."/>
        </authorList>
    </citation>
    <scope>NUCLEOTIDE SEQUENCE</scope>
    <source>
        <strain evidence="1">Whitten #5841</strain>
        <tissue evidence="1">Leaf</tissue>
    </source>
</reference>
<accession>A0A8T2TX02</accession>
<evidence type="ECO:0000313" key="1">
    <source>
        <dbReference type="EMBL" id="KAH7426800.1"/>
    </source>
</evidence>
<comment type="caution">
    <text evidence="1">The sequence shown here is derived from an EMBL/GenBank/DDBJ whole genome shotgun (WGS) entry which is preliminary data.</text>
</comment>
<keyword evidence="2" id="KW-1185">Reference proteome</keyword>
<dbReference type="Proteomes" id="UP000825935">
    <property type="component" value="Chromosome 10"/>
</dbReference>
<dbReference type="AlphaFoldDB" id="A0A8T2TX02"/>
<evidence type="ECO:0000313" key="2">
    <source>
        <dbReference type="Proteomes" id="UP000825935"/>
    </source>
</evidence>
<dbReference type="EMBL" id="CM035415">
    <property type="protein sequence ID" value="KAH7426800.1"/>
    <property type="molecule type" value="Genomic_DNA"/>
</dbReference>